<gene>
    <name evidence="2" type="ORF">AD945_15740</name>
</gene>
<dbReference type="EMBL" id="LHZR01000114">
    <property type="protein sequence ID" value="KXV45667.1"/>
    <property type="molecule type" value="Genomic_DNA"/>
</dbReference>
<evidence type="ECO:0000313" key="3">
    <source>
        <dbReference type="Proteomes" id="UP000075636"/>
    </source>
</evidence>
<feature type="compositionally biased region" description="Gly residues" evidence="1">
    <location>
        <begin position="56"/>
        <end position="90"/>
    </location>
</feature>
<organism evidence="2 3">
    <name type="scientific">Gluconobacter albidus</name>
    <dbReference type="NCBI Taxonomy" id="318683"/>
    <lineage>
        <taxon>Bacteria</taxon>
        <taxon>Pseudomonadati</taxon>
        <taxon>Pseudomonadota</taxon>
        <taxon>Alphaproteobacteria</taxon>
        <taxon>Acetobacterales</taxon>
        <taxon>Acetobacteraceae</taxon>
        <taxon>Gluconobacter</taxon>
    </lineage>
</organism>
<evidence type="ECO:0000313" key="2">
    <source>
        <dbReference type="EMBL" id="KXV45667.1"/>
    </source>
</evidence>
<dbReference type="PATRIC" id="fig|318683.6.peg.38"/>
<evidence type="ECO:0000256" key="1">
    <source>
        <dbReference type="SAM" id="MobiDB-lite"/>
    </source>
</evidence>
<protein>
    <submittedName>
        <fullName evidence="2">Uncharacterized protein</fullName>
    </submittedName>
</protein>
<name>A0A149TE86_9PROT</name>
<proteinExistence type="predicted"/>
<accession>A0A149TE86</accession>
<dbReference type="AlphaFoldDB" id="A0A149TE86"/>
<feature type="region of interest" description="Disordered" evidence="1">
    <location>
        <begin position="33"/>
        <end position="90"/>
    </location>
</feature>
<reference evidence="2 3" key="1">
    <citation type="submission" date="2015-06" db="EMBL/GenBank/DDBJ databases">
        <title>Improved classification and identification of acetic acid bacteria using matrix-assisted laser desorption/ionization time-of-flight mass spectrometry; Gluconobacter nephelii and Gluconobacter uchimurae are later heterotypic synonyms of Gluconobacter japonicus and Gluconobacter oxydans, respectively.</title>
        <authorList>
            <person name="Li L."/>
            <person name="Cleenwerck I."/>
            <person name="De Vuyst L."/>
            <person name="Vandamme P."/>
        </authorList>
    </citation>
    <scope>NUCLEOTIDE SEQUENCE [LARGE SCALE GENOMIC DNA]</scope>
    <source>
        <strain evidence="2 3">LMG 1768</strain>
    </source>
</reference>
<comment type="caution">
    <text evidence="2">The sequence shown here is derived from an EMBL/GenBank/DDBJ whole genome shotgun (WGS) entry which is preliminary data.</text>
</comment>
<dbReference type="Proteomes" id="UP000075636">
    <property type="component" value="Unassembled WGS sequence"/>
</dbReference>
<sequence length="90" mass="9334">MMVTDTVVMEYLMKKILAVVLGATLTLSLAACDGPYDGRRDNDRHHHHHGDRGYGQNMGGQGMGSQGMGSQGRGGMGSGMNGGPGGQGGW</sequence>